<dbReference type="EMBL" id="CAKKNE010000004">
    <property type="protein sequence ID" value="CAH0373208.1"/>
    <property type="molecule type" value="Genomic_DNA"/>
</dbReference>
<keyword evidence="11" id="KW-1185">Reference proteome</keyword>
<evidence type="ECO:0000313" key="11">
    <source>
        <dbReference type="Proteomes" id="UP000789595"/>
    </source>
</evidence>
<dbReference type="Gene3D" id="1.10.287.70">
    <property type="match status" value="1"/>
</dbReference>
<evidence type="ECO:0000256" key="3">
    <source>
        <dbReference type="ARBA" id="ARBA00022737"/>
    </source>
</evidence>
<evidence type="ECO:0000256" key="4">
    <source>
        <dbReference type="ARBA" id="ARBA00022989"/>
    </source>
</evidence>
<dbReference type="InterPro" id="IPR005821">
    <property type="entry name" value="Ion_trans_dom"/>
</dbReference>
<feature type="transmembrane region" description="Helical" evidence="8">
    <location>
        <begin position="128"/>
        <end position="149"/>
    </location>
</feature>
<organism evidence="10 11">
    <name type="scientific">Pelagomonas calceolata</name>
    <dbReference type="NCBI Taxonomy" id="35677"/>
    <lineage>
        <taxon>Eukaryota</taxon>
        <taxon>Sar</taxon>
        <taxon>Stramenopiles</taxon>
        <taxon>Ochrophyta</taxon>
        <taxon>Pelagophyceae</taxon>
        <taxon>Pelagomonadales</taxon>
        <taxon>Pelagomonadaceae</taxon>
        <taxon>Pelagomonas</taxon>
    </lineage>
</organism>
<dbReference type="AlphaFoldDB" id="A0A8J2SJ58"/>
<evidence type="ECO:0000256" key="8">
    <source>
        <dbReference type="SAM" id="Phobius"/>
    </source>
</evidence>
<feature type="region of interest" description="Disordered" evidence="7">
    <location>
        <begin position="1"/>
        <end position="32"/>
    </location>
</feature>
<name>A0A8J2SJ58_9STRA</name>
<evidence type="ECO:0000256" key="1">
    <source>
        <dbReference type="ARBA" id="ARBA00004141"/>
    </source>
</evidence>
<reference evidence="10" key="1">
    <citation type="submission" date="2021-11" db="EMBL/GenBank/DDBJ databases">
        <authorList>
            <consortium name="Genoscope - CEA"/>
            <person name="William W."/>
        </authorList>
    </citation>
    <scope>NUCLEOTIDE SEQUENCE</scope>
</reference>
<keyword evidence="3" id="KW-0677">Repeat</keyword>
<keyword evidence="6" id="KW-0175">Coiled coil</keyword>
<evidence type="ECO:0000256" key="5">
    <source>
        <dbReference type="ARBA" id="ARBA00023136"/>
    </source>
</evidence>
<sequence length="257" mass="29330">MGARQRRPSGDEAEPVSPLSQHLSPIDHSGDETSVKDFSLRFSKFVMMFERVVTDLYIFVAFFFIILLMFATTFYLYLGTKTRSDIGYHDDGEPTHYSTFPKTLFSLYLLGLLGDFDLDTFDNRALRFILVLFVFIVAVVLLNVLIAIVSKSHDDITGKIAAGLFYRSRLEYITETTPVARLLPSWLRREEDGDSIKERLREALAQHKDASEADHVRESEERTKQELADVKRELAAMAATQQIILAKLQTILDDKQP</sequence>
<feature type="coiled-coil region" evidence="6">
    <location>
        <begin position="213"/>
        <end position="240"/>
    </location>
</feature>
<dbReference type="PANTHER" id="PTHR10582">
    <property type="entry name" value="TRANSIENT RECEPTOR POTENTIAL ION CHANNEL PROTEIN"/>
    <property type="match status" value="1"/>
</dbReference>
<dbReference type="Pfam" id="PF00520">
    <property type="entry name" value="Ion_trans"/>
    <property type="match status" value="1"/>
</dbReference>
<dbReference type="GO" id="GO:0005886">
    <property type="term" value="C:plasma membrane"/>
    <property type="evidence" value="ECO:0007669"/>
    <property type="project" value="TreeGrafter"/>
</dbReference>
<gene>
    <name evidence="10" type="ORF">PECAL_4P03880</name>
</gene>
<dbReference type="GO" id="GO:0098703">
    <property type="term" value="P:calcium ion import across plasma membrane"/>
    <property type="evidence" value="ECO:0007669"/>
    <property type="project" value="TreeGrafter"/>
</dbReference>
<feature type="domain" description="Ion transport" evidence="9">
    <location>
        <begin position="43"/>
        <end position="157"/>
    </location>
</feature>
<evidence type="ECO:0000256" key="2">
    <source>
        <dbReference type="ARBA" id="ARBA00022692"/>
    </source>
</evidence>
<dbReference type="Proteomes" id="UP000789595">
    <property type="component" value="Unassembled WGS sequence"/>
</dbReference>
<comment type="subcellular location">
    <subcellularLocation>
        <location evidence="1">Membrane</location>
        <topology evidence="1">Multi-pass membrane protein</topology>
    </subcellularLocation>
</comment>
<evidence type="ECO:0000313" key="10">
    <source>
        <dbReference type="EMBL" id="CAH0373208.1"/>
    </source>
</evidence>
<dbReference type="GO" id="GO:0005216">
    <property type="term" value="F:monoatomic ion channel activity"/>
    <property type="evidence" value="ECO:0007669"/>
    <property type="project" value="InterPro"/>
</dbReference>
<proteinExistence type="predicted"/>
<comment type="caution">
    <text evidence="10">The sequence shown here is derived from an EMBL/GenBank/DDBJ whole genome shotgun (WGS) entry which is preliminary data.</text>
</comment>
<keyword evidence="4 8" id="KW-1133">Transmembrane helix</keyword>
<accession>A0A8J2SJ58</accession>
<protein>
    <recommendedName>
        <fullName evidence="9">Ion transport domain-containing protein</fullName>
    </recommendedName>
</protein>
<keyword evidence="5 8" id="KW-0472">Membrane</keyword>
<evidence type="ECO:0000256" key="6">
    <source>
        <dbReference type="SAM" id="Coils"/>
    </source>
</evidence>
<dbReference type="InterPro" id="IPR024862">
    <property type="entry name" value="TRPV"/>
</dbReference>
<evidence type="ECO:0000256" key="7">
    <source>
        <dbReference type="SAM" id="MobiDB-lite"/>
    </source>
</evidence>
<dbReference type="PANTHER" id="PTHR10582:SF2">
    <property type="entry name" value="INACTIVE"/>
    <property type="match status" value="1"/>
</dbReference>
<evidence type="ECO:0000259" key="9">
    <source>
        <dbReference type="Pfam" id="PF00520"/>
    </source>
</evidence>
<feature type="transmembrane region" description="Helical" evidence="8">
    <location>
        <begin position="56"/>
        <end position="78"/>
    </location>
</feature>
<keyword evidence="2 8" id="KW-0812">Transmembrane</keyword>